<name>A0A9X2YZJ7_9MYCO</name>
<dbReference type="Proteomes" id="UP001141629">
    <property type="component" value="Unassembled WGS sequence"/>
</dbReference>
<evidence type="ECO:0000313" key="1">
    <source>
        <dbReference type="EMBL" id="MCV7420391.1"/>
    </source>
</evidence>
<dbReference type="SUPFAM" id="SSF56634">
    <property type="entry name" value="Heme-dependent catalase-like"/>
    <property type="match status" value="1"/>
</dbReference>
<evidence type="ECO:0000313" key="2">
    <source>
        <dbReference type="Proteomes" id="UP001141629"/>
    </source>
</evidence>
<dbReference type="EMBL" id="JACKVK010000005">
    <property type="protein sequence ID" value="MCV7420391.1"/>
    <property type="molecule type" value="Genomic_DNA"/>
</dbReference>
<dbReference type="GO" id="GO:0020037">
    <property type="term" value="F:heme binding"/>
    <property type="evidence" value="ECO:0007669"/>
    <property type="project" value="InterPro"/>
</dbReference>
<dbReference type="InterPro" id="IPR020835">
    <property type="entry name" value="Catalase_sf"/>
</dbReference>
<reference evidence="1" key="2">
    <citation type="journal article" date="2022" name="BMC Genomics">
        <title>Comparative genome analysis of mycobacteria focusing on tRNA and non-coding RNA.</title>
        <authorList>
            <person name="Behra P.R.K."/>
            <person name="Pettersson B.M.F."/>
            <person name="Ramesh M."/>
            <person name="Das S."/>
            <person name="Dasgupta S."/>
            <person name="Kirsebom L.A."/>
        </authorList>
    </citation>
    <scope>NUCLEOTIDE SEQUENCE</scope>
    <source>
        <strain evidence="1">DSM 44838</strain>
    </source>
</reference>
<keyword evidence="2" id="KW-1185">Reference proteome</keyword>
<reference evidence="1" key="1">
    <citation type="submission" date="2020-07" db="EMBL/GenBank/DDBJ databases">
        <authorList>
            <person name="Pettersson B.M.F."/>
            <person name="Behra P.R.K."/>
            <person name="Ramesh M."/>
            <person name="Das S."/>
            <person name="Dasgupta S."/>
            <person name="Kirsebom L.A."/>
        </authorList>
    </citation>
    <scope>NUCLEOTIDE SEQUENCE</scope>
    <source>
        <strain evidence="1">DSM 44838</strain>
    </source>
</reference>
<comment type="caution">
    <text evidence="1">The sequence shown here is derived from an EMBL/GenBank/DDBJ whole genome shotgun (WGS) entry which is preliminary data.</text>
</comment>
<organism evidence="1 2">
    <name type="scientific">Mycobacterium yunnanensis</name>
    <dbReference type="NCBI Taxonomy" id="368477"/>
    <lineage>
        <taxon>Bacteria</taxon>
        <taxon>Bacillati</taxon>
        <taxon>Actinomycetota</taxon>
        <taxon>Actinomycetes</taxon>
        <taxon>Mycobacteriales</taxon>
        <taxon>Mycobacteriaceae</taxon>
        <taxon>Mycobacterium</taxon>
    </lineage>
</organism>
<gene>
    <name evidence="1" type="ORF">H7K45_07560</name>
</gene>
<protein>
    <submittedName>
        <fullName evidence="1">Phosphodiesterase</fullName>
    </submittedName>
</protein>
<proteinExistence type="predicted"/>
<dbReference type="AlphaFoldDB" id="A0A9X2YZJ7"/>
<sequence>MPKVLNVKPSDIVALPLQLGSALRHRRVFHPLGILAAGRLERIAPPGEGLPVESADVLARVSKAVGIPGGLPDLIGLALRMPPRGDAVTPWDVLMVSAGSGRLTRFALRPTLSWTDTTLSTLMPLRYDDGWWWVTAEMTTEVGPGLSLDAVRDAVDGGGVRFMVQQAHGSGPFRPLAEITLTRAIPTDEEHDVSFDPTRNTTPGVGLGPQWLTELRERAYLRSRRGRHAPDQVS</sequence>
<accession>A0A9X2YZJ7</accession>